<dbReference type="InterPro" id="IPR001123">
    <property type="entry name" value="LeuE-type"/>
</dbReference>
<protein>
    <submittedName>
        <fullName evidence="7">Amino acid transporter</fullName>
    </submittedName>
</protein>
<name>A0A2U8H860_9RHOO</name>
<proteinExistence type="predicted"/>
<reference evidence="7 8" key="1">
    <citation type="submission" date="2017-06" db="EMBL/GenBank/DDBJ databases">
        <title>Azoarcus sp. TSNA42 complete genome sequence.</title>
        <authorList>
            <person name="Woo J.-H."/>
            <person name="Kim H.-S."/>
        </authorList>
    </citation>
    <scope>NUCLEOTIDE SEQUENCE [LARGE SCALE GENOMIC DNA]</scope>
    <source>
        <strain evidence="7 8">TSNA42</strain>
    </source>
</reference>
<evidence type="ECO:0000313" key="8">
    <source>
        <dbReference type="Proteomes" id="UP000244902"/>
    </source>
</evidence>
<keyword evidence="5 6" id="KW-0472">Membrane</keyword>
<feature type="transmembrane region" description="Helical" evidence="6">
    <location>
        <begin position="148"/>
        <end position="168"/>
    </location>
</feature>
<dbReference type="OrthoDB" id="5638726at2"/>
<dbReference type="AlphaFoldDB" id="A0A2U8H860"/>
<evidence type="ECO:0000313" key="7">
    <source>
        <dbReference type="EMBL" id="AWI81316.1"/>
    </source>
</evidence>
<keyword evidence="2" id="KW-1003">Cell membrane</keyword>
<comment type="subcellular location">
    <subcellularLocation>
        <location evidence="1">Cell membrane</location>
        <topology evidence="1">Multi-pass membrane protein</topology>
    </subcellularLocation>
</comment>
<dbReference type="RefSeq" id="WP_108975618.1">
    <property type="nucleotide sequence ID" value="NZ_CP022188.1"/>
</dbReference>
<dbReference type="PANTHER" id="PTHR30086">
    <property type="entry name" value="ARGININE EXPORTER PROTEIN ARGO"/>
    <property type="match status" value="1"/>
</dbReference>
<evidence type="ECO:0000256" key="1">
    <source>
        <dbReference type="ARBA" id="ARBA00004651"/>
    </source>
</evidence>
<dbReference type="PANTHER" id="PTHR30086:SF20">
    <property type="entry name" value="ARGININE EXPORTER PROTEIN ARGO-RELATED"/>
    <property type="match status" value="1"/>
</dbReference>
<dbReference type="Pfam" id="PF01810">
    <property type="entry name" value="LysE"/>
    <property type="match status" value="1"/>
</dbReference>
<evidence type="ECO:0000256" key="3">
    <source>
        <dbReference type="ARBA" id="ARBA00022692"/>
    </source>
</evidence>
<dbReference type="EMBL" id="CP022188">
    <property type="protein sequence ID" value="AWI81316.1"/>
    <property type="molecule type" value="Genomic_DNA"/>
</dbReference>
<keyword evidence="3 6" id="KW-0812">Transmembrane</keyword>
<dbReference type="GO" id="GO:0005886">
    <property type="term" value="C:plasma membrane"/>
    <property type="evidence" value="ECO:0007669"/>
    <property type="project" value="UniProtKB-SubCell"/>
</dbReference>
<feature type="transmembrane region" description="Helical" evidence="6">
    <location>
        <begin position="36"/>
        <end position="59"/>
    </location>
</feature>
<accession>A0A2U8H860</accession>
<sequence>MNAGFLNGFMLTLGLIMAIGAQNAHVLRQGLRGEHVLLTVVVSVLCDISLILLGMNGLGAVFSANPDWMEAARYGGAAFLGWYGLRSLRSALAGGSLQADAGQRRSLTWRQALLTAAGFSLLNPHAYLDTVVLLGSIGNSQAAELRPLFTAGAIAGSVCWFVLLGYGARLLAPVFRRPRAWQVLDGGVALMLWGIAAWLILSA</sequence>
<evidence type="ECO:0000256" key="4">
    <source>
        <dbReference type="ARBA" id="ARBA00022989"/>
    </source>
</evidence>
<feature type="transmembrane region" description="Helical" evidence="6">
    <location>
        <begin position="109"/>
        <end position="128"/>
    </location>
</feature>
<keyword evidence="4 6" id="KW-1133">Transmembrane helix</keyword>
<evidence type="ECO:0000256" key="6">
    <source>
        <dbReference type="SAM" id="Phobius"/>
    </source>
</evidence>
<gene>
    <name evidence="7" type="ORF">CEW87_19250</name>
</gene>
<feature type="transmembrane region" description="Helical" evidence="6">
    <location>
        <begin position="180"/>
        <end position="201"/>
    </location>
</feature>
<dbReference type="GO" id="GO:0015171">
    <property type="term" value="F:amino acid transmembrane transporter activity"/>
    <property type="evidence" value="ECO:0007669"/>
    <property type="project" value="TreeGrafter"/>
</dbReference>
<evidence type="ECO:0000256" key="2">
    <source>
        <dbReference type="ARBA" id="ARBA00022475"/>
    </source>
</evidence>
<organism evidence="7 8">
    <name type="scientific">Parazoarcus communis</name>
    <dbReference type="NCBI Taxonomy" id="41977"/>
    <lineage>
        <taxon>Bacteria</taxon>
        <taxon>Pseudomonadati</taxon>
        <taxon>Pseudomonadota</taxon>
        <taxon>Betaproteobacteria</taxon>
        <taxon>Rhodocyclales</taxon>
        <taxon>Zoogloeaceae</taxon>
        <taxon>Parazoarcus</taxon>
    </lineage>
</organism>
<feature type="transmembrane region" description="Helical" evidence="6">
    <location>
        <begin position="6"/>
        <end position="24"/>
    </location>
</feature>
<evidence type="ECO:0000256" key="5">
    <source>
        <dbReference type="ARBA" id="ARBA00023136"/>
    </source>
</evidence>
<dbReference type="Proteomes" id="UP000244902">
    <property type="component" value="Chromosome"/>
</dbReference>